<gene>
    <name evidence="1" type="ORF">QQ91_020110</name>
</gene>
<dbReference type="AlphaFoldDB" id="A0A0C1UT56"/>
<reference evidence="1" key="3">
    <citation type="submission" date="2020-02" db="EMBL/GenBank/DDBJ databases">
        <authorList>
            <person name="Sarangi A.N."/>
            <person name="Ghosh S."/>
            <person name="Mukherjee M."/>
            <person name="Tripathy S."/>
        </authorList>
    </citation>
    <scope>NUCLEOTIDE SEQUENCE</scope>
    <source>
        <strain evidence="1">BDU141951</strain>
    </source>
</reference>
<evidence type="ECO:0000313" key="1">
    <source>
        <dbReference type="EMBL" id="NEV69405.1"/>
    </source>
</evidence>
<dbReference type="Pfam" id="PF09988">
    <property type="entry name" value="DUF2227"/>
    <property type="match status" value="1"/>
</dbReference>
<dbReference type="PANTHER" id="PTHR39085">
    <property type="entry name" value="SLL0924 PROTEIN"/>
    <property type="match status" value="1"/>
</dbReference>
<protein>
    <submittedName>
        <fullName evidence="1">Metal-binding protein</fullName>
    </submittedName>
</protein>
<organism evidence="1">
    <name type="scientific">Lyngbya confervoides BDU141951</name>
    <dbReference type="NCBI Taxonomy" id="1574623"/>
    <lineage>
        <taxon>Bacteria</taxon>
        <taxon>Bacillati</taxon>
        <taxon>Cyanobacteriota</taxon>
        <taxon>Cyanophyceae</taxon>
        <taxon>Oscillatoriophycideae</taxon>
        <taxon>Oscillatoriales</taxon>
        <taxon>Microcoleaceae</taxon>
        <taxon>Lyngbya</taxon>
    </lineage>
</organism>
<proteinExistence type="predicted"/>
<dbReference type="PANTHER" id="PTHR39085:SF1">
    <property type="entry name" value="SLL0924 PROTEIN"/>
    <property type="match status" value="1"/>
</dbReference>
<sequence length="182" mass="21269">MPSGKTHDRVTVWLTPWVGLGAMLVTERWLYTSLVVMGFVFAGFMFGPDLDIHSVQTKRWGRMGWLWWPYRRRVRHRSWLSHGFLAGSIGRCLYLLVAILLLILFGLQITNTAGHTTVTWNDLGRMTGQILVDYWRLWVAIAIGIELGAMSHYTADEWVSSWKRARRSAVPKKRRSRKRRRR</sequence>
<reference evidence="1" key="1">
    <citation type="submission" date="2014-11" db="EMBL/GenBank/DDBJ databases">
        <authorList>
            <person name="Malar M.C."/>
            <person name="Sen D."/>
            <person name="Tripathy S."/>
        </authorList>
    </citation>
    <scope>NUCLEOTIDE SEQUENCE</scope>
    <source>
        <strain evidence="1">BDU141951</strain>
    </source>
</reference>
<dbReference type="InterPro" id="IPR019250">
    <property type="entry name" value="DUF2227_metal-bd"/>
</dbReference>
<name>A0A0C1UT56_9CYAN</name>
<comment type="caution">
    <text evidence="1">The sequence shown here is derived from an EMBL/GenBank/DDBJ whole genome shotgun (WGS) entry which is preliminary data.</text>
</comment>
<dbReference type="EMBL" id="JTHE02000003">
    <property type="protein sequence ID" value="NEV69405.1"/>
    <property type="molecule type" value="Genomic_DNA"/>
</dbReference>
<reference evidence="1" key="2">
    <citation type="journal article" date="2015" name="Genome Announc.">
        <title>Draft Genome Sequence of Filamentous Marine Cyanobacterium Lyngbya confervoides Strain BDU141951.</title>
        <authorList>
            <person name="Chandrababunaidu M.M."/>
            <person name="Sen D."/>
            <person name="Tripathy S."/>
        </authorList>
    </citation>
    <scope>NUCLEOTIDE SEQUENCE</scope>
    <source>
        <strain evidence="1">BDU141951</strain>
    </source>
</reference>
<accession>A0A0C1UT56</accession>